<dbReference type="GO" id="GO:0000976">
    <property type="term" value="F:transcription cis-regulatory region binding"/>
    <property type="evidence" value="ECO:0007669"/>
    <property type="project" value="TreeGrafter"/>
</dbReference>
<dbReference type="PROSITE" id="PS50932">
    <property type="entry name" value="HTH_LACI_2"/>
    <property type="match status" value="1"/>
</dbReference>
<organism evidence="6 7">
    <name type="scientific">Terribacillus halophilus</name>
    <dbReference type="NCBI Taxonomy" id="361279"/>
    <lineage>
        <taxon>Bacteria</taxon>
        <taxon>Bacillati</taxon>
        <taxon>Bacillota</taxon>
        <taxon>Bacilli</taxon>
        <taxon>Bacillales</taxon>
        <taxon>Bacillaceae</taxon>
        <taxon>Terribacillus</taxon>
    </lineage>
</organism>
<dbReference type="SMART" id="SM00354">
    <property type="entry name" value="HTH_LACI"/>
    <property type="match status" value="1"/>
</dbReference>
<dbReference type="STRING" id="361279.SAMN05421663_101127"/>
<evidence type="ECO:0000313" key="6">
    <source>
        <dbReference type="EMBL" id="SDC00707.1"/>
    </source>
</evidence>
<dbReference type="InterPro" id="IPR000843">
    <property type="entry name" value="HTH_LacI"/>
</dbReference>
<name>A0A1G6I2E3_9BACI</name>
<feature type="domain" description="HTH lacI-type" evidence="5">
    <location>
        <begin position="3"/>
        <end position="57"/>
    </location>
</feature>
<evidence type="ECO:0000256" key="1">
    <source>
        <dbReference type="ARBA" id="ARBA00022491"/>
    </source>
</evidence>
<evidence type="ECO:0000259" key="5">
    <source>
        <dbReference type="PROSITE" id="PS50932"/>
    </source>
</evidence>
<dbReference type="OrthoDB" id="9775106at2"/>
<keyword evidence="2" id="KW-0805">Transcription regulation</keyword>
<dbReference type="GO" id="GO:0003700">
    <property type="term" value="F:DNA-binding transcription factor activity"/>
    <property type="evidence" value="ECO:0007669"/>
    <property type="project" value="TreeGrafter"/>
</dbReference>
<dbReference type="Pfam" id="PF13377">
    <property type="entry name" value="Peripla_BP_3"/>
    <property type="match status" value="1"/>
</dbReference>
<keyword evidence="3" id="KW-0238">DNA-binding</keyword>
<dbReference type="CDD" id="cd01392">
    <property type="entry name" value="HTH_LacI"/>
    <property type="match status" value="1"/>
</dbReference>
<keyword evidence="4" id="KW-0804">Transcription</keyword>
<evidence type="ECO:0000256" key="4">
    <source>
        <dbReference type="ARBA" id="ARBA00023163"/>
    </source>
</evidence>
<keyword evidence="7" id="KW-1185">Reference proteome</keyword>
<dbReference type="InterPro" id="IPR046335">
    <property type="entry name" value="LacI/GalR-like_sensor"/>
</dbReference>
<reference evidence="7" key="1">
    <citation type="submission" date="2016-10" db="EMBL/GenBank/DDBJ databases">
        <authorList>
            <person name="Varghese N."/>
            <person name="Submissions S."/>
        </authorList>
    </citation>
    <scope>NUCLEOTIDE SEQUENCE [LARGE SCALE GENOMIC DNA]</scope>
    <source>
        <strain evidence="7">DSM 21620</strain>
    </source>
</reference>
<dbReference type="Gene3D" id="3.40.50.2300">
    <property type="match status" value="2"/>
</dbReference>
<dbReference type="SUPFAM" id="SSF53822">
    <property type="entry name" value="Periplasmic binding protein-like I"/>
    <property type="match status" value="1"/>
</dbReference>
<dbReference type="PROSITE" id="PS00356">
    <property type="entry name" value="HTH_LACI_1"/>
    <property type="match status" value="1"/>
</dbReference>
<dbReference type="AlphaFoldDB" id="A0A1G6I2E3"/>
<sequence length="334" mass="37655">MSVTIKDIAKLANVSHTTVSRALNDSPLIKEKTKKRILQLAEQLNYIPDYHAKNLVMQKSHTIGLFFTSMEKGTSSSFLVDAIRGVNKRIDVQYNLFVRGIDDYDDFSYINNKRFDGIILMSQSDKDNAFIYNIMQKDIPIVVLNRQVDDEAVMNIISNDKEGSYNAGKYFIDSGHQRLAIIEGIHGFKSTQQRRDGFLQALIDHAVPIHQEYLVQGNYEMHSGYEAMNKLLDLPEPPTGVFCSNDDMAIGAMNAVFERNLQVPADVSIIGFDDMESARYTNPSLTTIKRPIERISMAGMEAILTLIDGKEALPHKRSIDTELIIRKSVSERSG</sequence>
<dbReference type="Proteomes" id="UP000198666">
    <property type="component" value="Unassembled WGS sequence"/>
</dbReference>
<dbReference type="SUPFAM" id="SSF47413">
    <property type="entry name" value="lambda repressor-like DNA-binding domains"/>
    <property type="match status" value="1"/>
</dbReference>
<dbReference type="PRINTS" id="PR00036">
    <property type="entry name" value="HTHLACI"/>
</dbReference>
<dbReference type="InterPro" id="IPR028082">
    <property type="entry name" value="Peripla_BP_I"/>
</dbReference>
<dbReference type="RefSeq" id="WP_093724961.1">
    <property type="nucleotide sequence ID" value="NZ_FMZB01000001.1"/>
</dbReference>
<dbReference type="PANTHER" id="PTHR30146:SF148">
    <property type="entry name" value="HTH-TYPE TRANSCRIPTIONAL REPRESSOR PURR-RELATED"/>
    <property type="match status" value="1"/>
</dbReference>
<protein>
    <submittedName>
        <fullName evidence="6">LacI family transcriptional regulator</fullName>
    </submittedName>
</protein>
<evidence type="ECO:0000256" key="3">
    <source>
        <dbReference type="ARBA" id="ARBA00023125"/>
    </source>
</evidence>
<evidence type="ECO:0000256" key="2">
    <source>
        <dbReference type="ARBA" id="ARBA00023015"/>
    </source>
</evidence>
<accession>A0A1G6I2E3</accession>
<dbReference type="EMBL" id="FMZB01000001">
    <property type="protein sequence ID" value="SDC00707.1"/>
    <property type="molecule type" value="Genomic_DNA"/>
</dbReference>
<dbReference type="Gene3D" id="1.10.260.40">
    <property type="entry name" value="lambda repressor-like DNA-binding domains"/>
    <property type="match status" value="1"/>
</dbReference>
<dbReference type="CDD" id="cd06267">
    <property type="entry name" value="PBP1_LacI_sugar_binding-like"/>
    <property type="match status" value="1"/>
</dbReference>
<evidence type="ECO:0000313" key="7">
    <source>
        <dbReference type="Proteomes" id="UP000198666"/>
    </source>
</evidence>
<proteinExistence type="predicted"/>
<gene>
    <name evidence="6" type="ORF">SAMN05421663_101127</name>
</gene>
<dbReference type="PANTHER" id="PTHR30146">
    <property type="entry name" value="LACI-RELATED TRANSCRIPTIONAL REPRESSOR"/>
    <property type="match status" value="1"/>
</dbReference>
<dbReference type="InterPro" id="IPR010982">
    <property type="entry name" value="Lambda_DNA-bd_dom_sf"/>
</dbReference>
<dbReference type="Pfam" id="PF00356">
    <property type="entry name" value="LacI"/>
    <property type="match status" value="1"/>
</dbReference>
<keyword evidence="1" id="KW-0678">Repressor</keyword>